<dbReference type="PANTHER" id="PTHR31760:SF0">
    <property type="entry name" value="S-ADENOSYL-L-METHIONINE-DEPENDENT METHYLTRANSFERASES SUPERFAMILY PROTEIN"/>
    <property type="match status" value="1"/>
</dbReference>
<sequence length="244" mass="27896">MDPEEFVQALKKLGIKLNDHQLAQFDLYYHLLIKANQTVNLTTITSKPDVYLKHFYDSITPARFIEGLRHHSLSICDVGAGAGFPSLPLKIAFPQLKVTIIDSLNKRINFLRDLVHRLDLKNVKLYHARAEDFGSRRSHHREQYDLVIARAVARLNVLSEFCLPLARIGGEFVAMKSVNAPEELDQSRYAIDQLGGKVINDHTFKLPVSGDIRRIIVIRKQKRTPKKYPRKAGTPNRRPLLNTK</sequence>
<comment type="function">
    <text evidence="6">Specifically methylates the N7 position of a guanine in 16S rRNA.</text>
</comment>
<keyword evidence="2 6" id="KW-0698">rRNA processing</keyword>
<protein>
    <recommendedName>
        <fullName evidence="6">Ribosomal RNA small subunit methyltransferase G</fullName>
        <ecNumber evidence="6">2.1.1.-</ecNumber>
    </recommendedName>
    <alternativeName>
        <fullName evidence="6">16S rRNA 7-methylguanosine methyltransferase</fullName>
        <shortName evidence="6">16S rRNA m7G methyltransferase</shortName>
    </alternativeName>
</protein>
<keyword evidence="9" id="KW-1185">Reference proteome</keyword>
<feature type="binding site" evidence="6">
    <location>
        <position position="79"/>
    </location>
    <ligand>
        <name>S-adenosyl-L-methionine</name>
        <dbReference type="ChEBI" id="CHEBI:59789"/>
    </ligand>
</feature>
<name>A0A4P6ZJY0_9LACO</name>
<dbReference type="Proteomes" id="UP000294321">
    <property type="component" value="Chromosome"/>
</dbReference>
<dbReference type="AlphaFoldDB" id="A0A4P6ZJY0"/>
<keyword evidence="4 6" id="KW-0808">Transferase</keyword>
<keyword evidence="1 6" id="KW-0963">Cytoplasm</keyword>
<proteinExistence type="inferred from homology"/>
<feature type="region of interest" description="Disordered" evidence="7">
    <location>
        <begin position="222"/>
        <end position="244"/>
    </location>
</feature>
<comment type="subcellular location">
    <subcellularLocation>
        <location evidence="6">Cytoplasm</location>
    </subcellularLocation>
</comment>
<dbReference type="PIRSF" id="PIRSF003078">
    <property type="entry name" value="GidB"/>
    <property type="match status" value="1"/>
</dbReference>
<dbReference type="CDD" id="cd02440">
    <property type="entry name" value="AdoMet_MTases"/>
    <property type="match status" value="1"/>
</dbReference>
<evidence type="ECO:0000256" key="5">
    <source>
        <dbReference type="ARBA" id="ARBA00022691"/>
    </source>
</evidence>
<gene>
    <name evidence="6 8" type="primary">rsmG</name>
    <name evidence="8" type="ORF">ELX58_00600</name>
</gene>
<dbReference type="Gene3D" id="3.40.50.150">
    <property type="entry name" value="Vaccinia Virus protein VP39"/>
    <property type="match status" value="1"/>
</dbReference>
<comment type="caution">
    <text evidence="6">Lacks conserved residue(s) required for the propagation of feature annotation.</text>
</comment>
<dbReference type="GO" id="GO:0070043">
    <property type="term" value="F:rRNA (guanine-N7-)-methyltransferase activity"/>
    <property type="evidence" value="ECO:0007669"/>
    <property type="project" value="UniProtKB-UniRule"/>
</dbReference>
<dbReference type="Pfam" id="PF02527">
    <property type="entry name" value="GidB"/>
    <property type="match status" value="1"/>
</dbReference>
<dbReference type="EC" id="2.1.1.-" evidence="6"/>
<feature type="binding site" evidence="6">
    <location>
        <position position="84"/>
    </location>
    <ligand>
        <name>S-adenosyl-L-methionine</name>
        <dbReference type="ChEBI" id="CHEBI:59789"/>
    </ligand>
</feature>
<dbReference type="NCBIfam" id="TIGR00138">
    <property type="entry name" value="rsmG_gidB"/>
    <property type="match status" value="1"/>
</dbReference>
<evidence type="ECO:0000313" key="9">
    <source>
        <dbReference type="Proteomes" id="UP000294321"/>
    </source>
</evidence>
<evidence type="ECO:0000256" key="4">
    <source>
        <dbReference type="ARBA" id="ARBA00022679"/>
    </source>
</evidence>
<dbReference type="SUPFAM" id="SSF53335">
    <property type="entry name" value="S-adenosyl-L-methionine-dependent methyltransferases"/>
    <property type="match status" value="1"/>
</dbReference>
<evidence type="ECO:0000313" key="8">
    <source>
        <dbReference type="EMBL" id="QBP17712.1"/>
    </source>
</evidence>
<evidence type="ECO:0000256" key="6">
    <source>
        <dbReference type="HAMAP-Rule" id="MF_00074"/>
    </source>
</evidence>
<keyword evidence="5 6" id="KW-0949">S-adenosyl-L-methionine</keyword>
<dbReference type="OrthoDB" id="9808773at2"/>
<evidence type="ECO:0000256" key="2">
    <source>
        <dbReference type="ARBA" id="ARBA00022552"/>
    </source>
</evidence>
<dbReference type="GO" id="GO:0005829">
    <property type="term" value="C:cytosol"/>
    <property type="evidence" value="ECO:0007669"/>
    <property type="project" value="TreeGrafter"/>
</dbReference>
<dbReference type="KEGG" id="lji:ELX58_00600"/>
<dbReference type="EMBL" id="CP034726">
    <property type="protein sequence ID" value="QBP17712.1"/>
    <property type="molecule type" value="Genomic_DNA"/>
</dbReference>
<dbReference type="FunFam" id="3.40.50.150:FF:000041">
    <property type="entry name" value="Ribosomal RNA small subunit methyltransferase G"/>
    <property type="match status" value="1"/>
</dbReference>
<evidence type="ECO:0000256" key="1">
    <source>
        <dbReference type="ARBA" id="ARBA00022490"/>
    </source>
</evidence>
<feature type="binding site" evidence="6">
    <location>
        <begin position="130"/>
        <end position="131"/>
    </location>
    <ligand>
        <name>S-adenosyl-L-methionine</name>
        <dbReference type="ChEBI" id="CHEBI:59789"/>
    </ligand>
</feature>
<dbReference type="InterPro" id="IPR003682">
    <property type="entry name" value="rRNA_ssu_MeTfrase_G"/>
</dbReference>
<evidence type="ECO:0000256" key="3">
    <source>
        <dbReference type="ARBA" id="ARBA00022603"/>
    </source>
</evidence>
<reference evidence="9" key="1">
    <citation type="submission" date="2018-12" db="EMBL/GenBank/DDBJ databases">
        <title>A new species of lactobacillus.</title>
        <authorList>
            <person name="Jian Y."/>
            <person name="Xin L."/>
            <person name="Hong Z.J."/>
            <person name="Ming L.Z."/>
            <person name="Hong X.Z."/>
        </authorList>
    </citation>
    <scope>NUCLEOTIDE SEQUENCE [LARGE SCALE GENOMIC DNA]</scope>
    <source>
        <strain evidence="9">HSLZ-75</strain>
    </source>
</reference>
<dbReference type="RefSeq" id="WP_133441257.1">
    <property type="nucleotide sequence ID" value="NZ_CP034726.1"/>
</dbReference>
<organism evidence="8 9">
    <name type="scientific">Acetilactobacillus jinshanensis</name>
    <dbReference type="NCBI Taxonomy" id="1720083"/>
    <lineage>
        <taxon>Bacteria</taxon>
        <taxon>Bacillati</taxon>
        <taxon>Bacillota</taxon>
        <taxon>Bacilli</taxon>
        <taxon>Lactobacillales</taxon>
        <taxon>Lactobacillaceae</taxon>
        <taxon>Acetilactobacillus</taxon>
    </lineage>
</organism>
<accession>A0A4P6ZJY0</accession>
<dbReference type="HAMAP" id="MF_00074">
    <property type="entry name" value="16SrRNA_methyltr_G"/>
    <property type="match status" value="1"/>
</dbReference>
<dbReference type="InterPro" id="IPR029063">
    <property type="entry name" value="SAM-dependent_MTases_sf"/>
</dbReference>
<comment type="similarity">
    <text evidence="6">Belongs to the methyltransferase superfamily. RNA methyltransferase RsmG family.</text>
</comment>
<dbReference type="PANTHER" id="PTHR31760">
    <property type="entry name" value="S-ADENOSYL-L-METHIONINE-DEPENDENT METHYLTRANSFERASES SUPERFAMILY PROTEIN"/>
    <property type="match status" value="1"/>
</dbReference>
<keyword evidence="3 6" id="KW-0489">Methyltransferase</keyword>
<feature type="binding site" evidence="6">
    <location>
        <position position="150"/>
    </location>
    <ligand>
        <name>S-adenosyl-L-methionine</name>
        <dbReference type="ChEBI" id="CHEBI:59789"/>
    </ligand>
</feature>
<evidence type="ECO:0000256" key="7">
    <source>
        <dbReference type="SAM" id="MobiDB-lite"/>
    </source>
</evidence>